<feature type="domain" description="Methylated-DNA-[protein]-cysteine S-methyltransferase DNA binding" evidence="10">
    <location>
        <begin position="81"/>
        <end position="159"/>
    </location>
</feature>
<comment type="miscellaneous">
    <text evidence="9">This enzyme catalyzes only one turnover and therefore is not strictly catalytic. According to one definition, an enzyme is a biocatalyst that acts repeatedly and over many reaction cycles.</text>
</comment>
<accession>A0A7W2TT90</accession>
<organism evidence="12 13">
    <name type="scientific">Sediminihaliea albiluteola</name>
    <dbReference type="NCBI Taxonomy" id="2758564"/>
    <lineage>
        <taxon>Bacteria</taxon>
        <taxon>Pseudomonadati</taxon>
        <taxon>Pseudomonadota</taxon>
        <taxon>Gammaproteobacteria</taxon>
        <taxon>Cellvibrionales</taxon>
        <taxon>Halieaceae</taxon>
        <taxon>Sediminihaliea</taxon>
    </lineage>
</organism>
<evidence type="ECO:0000256" key="1">
    <source>
        <dbReference type="ARBA" id="ARBA00001286"/>
    </source>
</evidence>
<dbReference type="InterPro" id="IPR036388">
    <property type="entry name" value="WH-like_DNA-bd_sf"/>
</dbReference>
<dbReference type="PANTHER" id="PTHR10815">
    <property type="entry name" value="METHYLATED-DNA--PROTEIN-CYSTEINE METHYLTRANSFERASE"/>
    <property type="match status" value="1"/>
</dbReference>
<evidence type="ECO:0000256" key="6">
    <source>
        <dbReference type="ARBA" id="ARBA00022763"/>
    </source>
</evidence>
<comment type="subcellular location">
    <subcellularLocation>
        <location evidence="9">Cytoplasm</location>
    </subcellularLocation>
</comment>
<dbReference type="Pfam" id="PF01035">
    <property type="entry name" value="DNA_binding_1"/>
    <property type="match status" value="1"/>
</dbReference>
<evidence type="ECO:0000256" key="5">
    <source>
        <dbReference type="ARBA" id="ARBA00022679"/>
    </source>
</evidence>
<dbReference type="Gene3D" id="3.30.160.70">
    <property type="entry name" value="Methylated DNA-protein cysteine methyltransferase domain"/>
    <property type="match status" value="1"/>
</dbReference>
<dbReference type="InterPro" id="IPR036217">
    <property type="entry name" value="MethylDNA_cys_MeTrfase_DNAb"/>
</dbReference>
<dbReference type="HAMAP" id="MF_00772">
    <property type="entry name" value="OGT"/>
    <property type="match status" value="1"/>
</dbReference>
<evidence type="ECO:0000256" key="9">
    <source>
        <dbReference type="HAMAP-Rule" id="MF_00772"/>
    </source>
</evidence>
<evidence type="ECO:0000259" key="11">
    <source>
        <dbReference type="Pfam" id="PF02870"/>
    </source>
</evidence>
<gene>
    <name evidence="12" type="ORF">H2508_00205</name>
</gene>
<dbReference type="PANTHER" id="PTHR10815:SF5">
    <property type="entry name" value="METHYLATED-DNA--PROTEIN-CYSTEINE METHYLTRANSFERASE"/>
    <property type="match status" value="1"/>
</dbReference>
<keyword evidence="4 9" id="KW-0489">Methyltransferase</keyword>
<comment type="catalytic activity">
    <reaction evidence="8 9">
        <text>a 6-O-methyl-2'-deoxyguanosine in DNA + L-cysteinyl-[protein] = S-methyl-L-cysteinyl-[protein] + a 2'-deoxyguanosine in DNA</text>
        <dbReference type="Rhea" id="RHEA:24000"/>
        <dbReference type="Rhea" id="RHEA-COMP:10131"/>
        <dbReference type="Rhea" id="RHEA-COMP:10132"/>
        <dbReference type="Rhea" id="RHEA-COMP:11367"/>
        <dbReference type="Rhea" id="RHEA-COMP:11368"/>
        <dbReference type="ChEBI" id="CHEBI:29950"/>
        <dbReference type="ChEBI" id="CHEBI:82612"/>
        <dbReference type="ChEBI" id="CHEBI:85445"/>
        <dbReference type="ChEBI" id="CHEBI:85448"/>
        <dbReference type="EC" id="2.1.1.63"/>
    </reaction>
</comment>
<dbReference type="InterPro" id="IPR001497">
    <property type="entry name" value="MethylDNA_cys_MeTrfase_AS"/>
</dbReference>
<dbReference type="Gene3D" id="1.10.10.10">
    <property type="entry name" value="Winged helix-like DNA-binding domain superfamily/Winged helix DNA-binding domain"/>
    <property type="match status" value="1"/>
</dbReference>
<dbReference type="GO" id="GO:0006307">
    <property type="term" value="P:DNA alkylation repair"/>
    <property type="evidence" value="ECO:0007669"/>
    <property type="project" value="UniProtKB-UniRule"/>
</dbReference>
<dbReference type="GO" id="GO:0005737">
    <property type="term" value="C:cytoplasm"/>
    <property type="evidence" value="ECO:0007669"/>
    <property type="project" value="UniProtKB-SubCell"/>
</dbReference>
<evidence type="ECO:0000256" key="8">
    <source>
        <dbReference type="ARBA" id="ARBA00049348"/>
    </source>
</evidence>
<comment type="catalytic activity">
    <reaction evidence="1 9">
        <text>a 4-O-methyl-thymidine in DNA + L-cysteinyl-[protein] = a thymidine in DNA + S-methyl-L-cysteinyl-[protein]</text>
        <dbReference type="Rhea" id="RHEA:53428"/>
        <dbReference type="Rhea" id="RHEA-COMP:10131"/>
        <dbReference type="Rhea" id="RHEA-COMP:10132"/>
        <dbReference type="Rhea" id="RHEA-COMP:13555"/>
        <dbReference type="Rhea" id="RHEA-COMP:13556"/>
        <dbReference type="ChEBI" id="CHEBI:29950"/>
        <dbReference type="ChEBI" id="CHEBI:82612"/>
        <dbReference type="ChEBI" id="CHEBI:137386"/>
        <dbReference type="ChEBI" id="CHEBI:137387"/>
        <dbReference type="EC" id="2.1.1.63"/>
    </reaction>
</comment>
<evidence type="ECO:0000256" key="7">
    <source>
        <dbReference type="ARBA" id="ARBA00023204"/>
    </source>
</evidence>
<evidence type="ECO:0000256" key="2">
    <source>
        <dbReference type="ARBA" id="ARBA00008711"/>
    </source>
</evidence>
<dbReference type="EMBL" id="JACFXU010000008">
    <property type="protein sequence ID" value="MBA6411540.1"/>
    <property type="molecule type" value="Genomic_DNA"/>
</dbReference>
<dbReference type="GO" id="GO:0032259">
    <property type="term" value="P:methylation"/>
    <property type="evidence" value="ECO:0007669"/>
    <property type="project" value="UniProtKB-KW"/>
</dbReference>
<evidence type="ECO:0000259" key="10">
    <source>
        <dbReference type="Pfam" id="PF01035"/>
    </source>
</evidence>
<keyword evidence="6 9" id="KW-0227">DNA damage</keyword>
<protein>
    <recommendedName>
        <fullName evidence="9">Methylated-DNA--protein-cysteine methyltransferase</fullName>
        <ecNumber evidence="9">2.1.1.63</ecNumber>
    </recommendedName>
    <alternativeName>
        <fullName evidence="9">6-O-methylguanine-DNA methyltransferase</fullName>
        <shortName evidence="9">MGMT</shortName>
    </alternativeName>
    <alternativeName>
        <fullName evidence="9">O-6-methylguanine-DNA-alkyltransferase</fullName>
    </alternativeName>
</protein>
<sequence>MPPRSRSTVNSLIVDTPIGPLQLISQDGFLLELRFQGQHREDCKQTADDTCLKSAAQQLEEYFAGKRQYFDLPLAPAGSVFQQQVWRALQQIPYGELRSYRDIACSIGNEKAVRAVGRANGCNPLPIIVPCHRVIGSDGKLTGFSGGLETKSRLLALEAAQLTAT</sequence>
<dbReference type="FunFam" id="1.10.10.10:FF:000214">
    <property type="entry name" value="Methylated-DNA--protein-cysteine methyltransferase"/>
    <property type="match status" value="1"/>
</dbReference>
<dbReference type="NCBIfam" id="TIGR00589">
    <property type="entry name" value="ogt"/>
    <property type="match status" value="1"/>
</dbReference>
<dbReference type="Pfam" id="PF02870">
    <property type="entry name" value="Methyltransf_1N"/>
    <property type="match status" value="1"/>
</dbReference>
<dbReference type="PROSITE" id="PS00374">
    <property type="entry name" value="MGMT"/>
    <property type="match status" value="1"/>
</dbReference>
<dbReference type="InterPro" id="IPR014048">
    <property type="entry name" value="MethylDNA_cys_MeTrfase_DNA-bd"/>
</dbReference>
<dbReference type="SUPFAM" id="SSF46767">
    <property type="entry name" value="Methylated DNA-protein cysteine methyltransferase, C-terminal domain"/>
    <property type="match status" value="1"/>
</dbReference>
<dbReference type="InterPro" id="IPR036631">
    <property type="entry name" value="MGMT_N_sf"/>
</dbReference>
<evidence type="ECO:0000256" key="3">
    <source>
        <dbReference type="ARBA" id="ARBA00022490"/>
    </source>
</evidence>
<evidence type="ECO:0000313" key="13">
    <source>
        <dbReference type="Proteomes" id="UP000539350"/>
    </source>
</evidence>
<dbReference type="Proteomes" id="UP000539350">
    <property type="component" value="Unassembled WGS sequence"/>
</dbReference>
<name>A0A7W2TT90_9GAMM</name>
<comment type="caution">
    <text evidence="12">The sequence shown here is derived from an EMBL/GenBank/DDBJ whole genome shotgun (WGS) entry which is preliminary data.</text>
</comment>
<dbReference type="AlphaFoldDB" id="A0A7W2TT90"/>
<comment type="function">
    <text evidence="9">Involved in the cellular defense against the biological effects of O6-methylguanine (O6-MeG) and O4-methylthymine (O4-MeT) in DNA. Repairs the methylated nucleobase in DNA by stoichiometrically transferring the methyl group to a cysteine residue in the enzyme. This is a suicide reaction: the enzyme is irreversibly inactivated.</text>
</comment>
<dbReference type="EC" id="2.1.1.63" evidence="9"/>
<keyword evidence="13" id="KW-1185">Reference proteome</keyword>
<reference evidence="12 13" key="1">
    <citation type="submission" date="2020-07" db="EMBL/GenBank/DDBJ databases">
        <title>Halieaceae bacterium, F7430, whole genome shotgun sequencing project.</title>
        <authorList>
            <person name="Jiang S."/>
            <person name="Liu Z.W."/>
            <person name="Du Z.J."/>
        </authorList>
    </citation>
    <scope>NUCLEOTIDE SEQUENCE [LARGE SCALE GENOMIC DNA]</scope>
    <source>
        <strain evidence="12 13">F7430</strain>
    </source>
</reference>
<dbReference type="CDD" id="cd06445">
    <property type="entry name" value="ATase"/>
    <property type="match status" value="1"/>
</dbReference>
<keyword evidence="7 9" id="KW-0234">DNA repair</keyword>
<feature type="domain" description="Methylguanine DNA methyltransferase ribonuclease-like" evidence="11">
    <location>
        <begin position="14"/>
        <end position="76"/>
    </location>
</feature>
<dbReference type="SUPFAM" id="SSF53155">
    <property type="entry name" value="Methylated DNA-protein cysteine methyltransferase domain"/>
    <property type="match status" value="1"/>
</dbReference>
<dbReference type="GO" id="GO:0003908">
    <property type="term" value="F:methylated-DNA-[protein]-cysteine S-methyltransferase activity"/>
    <property type="evidence" value="ECO:0007669"/>
    <property type="project" value="UniProtKB-UniRule"/>
</dbReference>
<dbReference type="InterPro" id="IPR023546">
    <property type="entry name" value="MGMT"/>
</dbReference>
<evidence type="ECO:0000313" key="12">
    <source>
        <dbReference type="EMBL" id="MBA6411540.1"/>
    </source>
</evidence>
<keyword evidence="3 9" id="KW-0963">Cytoplasm</keyword>
<proteinExistence type="inferred from homology"/>
<feature type="active site" description="Nucleophile; methyl group acceptor" evidence="9">
    <location>
        <position position="131"/>
    </location>
</feature>
<comment type="similarity">
    <text evidence="2 9">Belongs to the MGMT family.</text>
</comment>
<keyword evidence="5 9" id="KW-0808">Transferase</keyword>
<evidence type="ECO:0000256" key="4">
    <source>
        <dbReference type="ARBA" id="ARBA00022603"/>
    </source>
</evidence>
<dbReference type="InterPro" id="IPR008332">
    <property type="entry name" value="MethylG_MeTrfase_N"/>
</dbReference>